<dbReference type="PIRSF" id="PIRSF014753">
    <property type="entry name" value="UCP014753"/>
    <property type="match status" value="1"/>
</dbReference>
<dbReference type="EMBL" id="MSZS01000007">
    <property type="protein sequence ID" value="PKX90725.1"/>
    <property type="molecule type" value="Genomic_DNA"/>
</dbReference>
<evidence type="ECO:0000313" key="4">
    <source>
        <dbReference type="Proteomes" id="UP000234474"/>
    </source>
</evidence>
<dbReference type="VEuPathDB" id="FungiDB:P174DRAFT_494209"/>
<dbReference type="InterPro" id="IPR049237">
    <property type="entry name" value="DUF2264_C"/>
</dbReference>
<dbReference type="Pfam" id="PF10022">
    <property type="entry name" value="DUF2264"/>
    <property type="match status" value="1"/>
</dbReference>
<dbReference type="InterPro" id="IPR049349">
    <property type="entry name" value="DUF2264_N"/>
</dbReference>
<dbReference type="Proteomes" id="UP000234474">
    <property type="component" value="Unassembled WGS sequence"/>
</dbReference>
<dbReference type="GeneID" id="36538194"/>
<feature type="domain" description="DUF2264" evidence="2">
    <location>
        <begin position="361"/>
        <end position="635"/>
    </location>
</feature>
<dbReference type="AlphaFoldDB" id="A0A2I1BZD2"/>
<dbReference type="OMA" id="WAVKWKC"/>
<proteinExistence type="predicted"/>
<dbReference type="InterPro" id="IPR016624">
    <property type="entry name" value="UCP014753"/>
</dbReference>
<dbReference type="RefSeq" id="XP_024679320.1">
    <property type="nucleotide sequence ID" value="XM_024830857.1"/>
</dbReference>
<dbReference type="PANTHER" id="PTHR35339:SF2">
    <property type="entry name" value="DUF2264 DOMAIN-CONTAINING PROTEIN-RELATED"/>
    <property type="match status" value="1"/>
</dbReference>
<feature type="domain" description="DUF2264" evidence="1">
    <location>
        <begin position="15"/>
        <end position="352"/>
    </location>
</feature>
<organism evidence="3 4">
    <name type="scientific">Aspergillus novofumigatus (strain IBT 16806)</name>
    <dbReference type="NCBI Taxonomy" id="1392255"/>
    <lineage>
        <taxon>Eukaryota</taxon>
        <taxon>Fungi</taxon>
        <taxon>Dikarya</taxon>
        <taxon>Ascomycota</taxon>
        <taxon>Pezizomycotina</taxon>
        <taxon>Eurotiomycetes</taxon>
        <taxon>Eurotiomycetidae</taxon>
        <taxon>Eurotiales</taxon>
        <taxon>Aspergillaceae</taxon>
        <taxon>Aspergillus</taxon>
        <taxon>Aspergillus subgen. Fumigati</taxon>
    </lineage>
</organism>
<comment type="caution">
    <text evidence="3">The sequence shown here is derived from an EMBL/GenBank/DDBJ whole genome shotgun (WGS) entry which is preliminary data.</text>
</comment>
<dbReference type="Pfam" id="PF20938">
    <property type="entry name" value="DUF2264_C"/>
    <property type="match status" value="1"/>
</dbReference>
<sequence length="647" mass="71678">MPPFLDLAIIPSSRGFARPLWVIATLLHSLQFTSDPATIETIKNVTQPWIEGIRAGTDPSHPEYWGTIANGDQRMVEAEVLACALLFAPDAFFHGQDELTQKNIVAWLCGMHGKDMPVNNWRWFRVFVNLALVLVANVPYDEVKKQMDADFEVLDGFYIGGGWSGDGPWLSPEEEVREREEAMRTGRWDAIGCGRQADYYSGSFAIQFSQCLFVKFASHLDPERAERYRVQAREFGGVSGGGAIPFGRSLTYRFACGGFFAALAVADIPDMPDPLASVSAVKGFLLRHLRWWAAHSADMFYADGTMNIGYLYPNMYMAEDYNSPQSVYWSLKSLIVLLLPDSHPFWSTPEAAYPSTQTPVEIVSAPQQLLCNHPSGGHHFLLNPAQFVAWPMKASQAKYCKFAYSSAFAFSVPTGPLIQQLAPDSTLALSRDGCATWAVKWKCSPGQNDRIPVAEVEWRPWVDGEITVRTTLVPPTDWRPDWHVRIHRIRGKGLEKLHLVEGGFAIERVPRGNAKTPGGERVLPALEGEDWLDNETGLAEGVHVSQDSVLILSAAGASGIRGAVTMARTEHEALKPDSNTNLMAPRTLIPVVRHGLLDGDRQEALLVTAVFAVATTQDQSKRSLRERWMDYPRGPIVSCCSSPAFSP</sequence>
<dbReference type="OrthoDB" id="5150166at2759"/>
<evidence type="ECO:0008006" key="5">
    <source>
        <dbReference type="Google" id="ProtNLM"/>
    </source>
</evidence>
<reference evidence="4" key="1">
    <citation type="journal article" date="2018" name="Proc. Natl. Acad. Sci. U.S.A.">
        <title>Linking secondary metabolites to gene clusters through genome sequencing of six diverse Aspergillus species.</title>
        <authorList>
            <person name="Kaerboelling I."/>
            <person name="Vesth T.C."/>
            <person name="Frisvad J.C."/>
            <person name="Nybo J.L."/>
            <person name="Theobald S."/>
            <person name="Kuo A."/>
            <person name="Bowyer P."/>
            <person name="Matsuda Y."/>
            <person name="Mondo S."/>
            <person name="Lyhne E.K."/>
            <person name="Kogle M.E."/>
            <person name="Clum A."/>
            <person name="Lipzen A."/>
            <person name="Salamov A."/>
            <person name="Ngan C.Y."/>
            <person name="Daum C."/>
            <person name="Chiniquy J."/>
            <person name="Barry K."/>
            <person name="LaButti K."/>
            <person name="Haridas S."/>
            <person name="Simmons B.A."/>
            <person name="Magnuson J.K."/>
            <person name="Mortensen U.H."/>
            <person name="Larsen T.O."/>
            <person name="Grigoriev I.V."/>
            <person name="Baker S.E."/>
            <person name="Andersen M.R."/>
        </authorList>
    </citation>
    <scope>NUCLEOTIDE SEQUENCE [LARGE SCALE GENOMIC DNA]</scope>
    <source>
        <strain evidence="4">IBT 16806</strain>
    </source>
</reference>
<evidence type="ECO:0000259" key="1">
    <source>
        <dbReference type="Pfam" id="PF10022"/>
    </source>
</evidence>
<evidence type="ECO:0000259" key="2">
    <source>
        <dbReference type="Pfam" id="PF20938"/>
    </source>
</evidence>
<evidence type="ECO:0000313" key="3">
    <source>
        <dbReference type="EMBL" id="PKX90725.1"/>
    </source>
</evidence>
<keyword evidence="4" id="KW-1185">Reference proteome</keyword>
<accession>A0A2I1BZD2</accession>
<protein>
    <recommendedName>
        <fullName evidence="5">DUF2264 domain protein</fullName>
    </recommendedName>
</protein>
<name>A0A2I1BZD2_ASPN1</name>
<gene>
    <name evidence="3" type="ORF">P174DRAFT_494209</name>
</gene>
<dbReference type="PANTHER" id="PTHR35339">
    <property type="entry name" value="LINALOOL DEHYDRATASE_ISOMERASE DOMAIN-CONTAINING PROTEIN"/>
    <property type="match status" value="1"/>
</dbReference>
<dbReference type="STRING" id="1392255.A0A2I1BZD2"/>